<name>A0A285NEQ8_9AQUI</name>
<evidence type="ECO:0000313" key="1">
    <source>
        <dbReference type="EMBL" id="SNZ06396.1"/>
    </source>
</evidence>
<dbReference type="EMBL" id="OBEI01000002">
    <property type="protein sequence ID" value="SNZ06396.1"/>
    <property type="molecule type" value="Genomic_DNA"/>
</dbReference>
<dbReference type="AlphaFoldDB" id="A0A285NEQ8"/>
<accession>A0A285NEQ8</accession>
<evidence type="ECO:0000313" key="2">
    <source>
        <dbReference type="Proteomes" id="UP000219036"/>
    </source>
</evidence>
<dbReference type="Proteomes" id="UP000219036">
    <property type="component" value="Unassembled WGS sequence"/>
</dbReference>
<sequence length="66" mass="7942">MGVKEIEKNVENISKYYCELLCKTKNSDEKEKLFKTFYESIILIQQIKIDEICREIKDRRILSALR</sequence>
<protein>
    <submittedName>
        <fullName evidence="1">Uncharacterized protein</fullName>
    </submittedName>
</protein>
<organism evidence="1 2">
    <name type="scientific">Persephonella hydrogeniphila</name>
    <dbReference type="NCBI Taxonomy" id="198703"/>
    <lineage>
        <taxon>Bacteria</taxon>
        <taxon>Pseudomonadati</taxon>
        <taxon>Aquificota</taxon>
        <taxon>Aquificia</taxon>
        <taxon>Aquificales</taxon>
        <taxon>Hydrogenothermaceae</taxon>
        <taxon>Persephonella</taxon>
    </lineage>
</organism>
<keyword evidence="2" id="KW-1185">Reference proteome</keyword>
<reference evidence="2" key="1">
    <citation type="submission" date="2017-09" db="EMBL/GenBank/DDBJ databases">
        <authorList>
            <person name="Varghese N."/>
            <person name="Submissions S."/>
        </authorList>
    </citation>
    <scope>NUCLEOTIDE SEQUENCE [LARGE SCALE GENOMIC DNA]</scope>
    <source>
        <strain evidence="2">DSM 15103</strain>
    </source>
</reference>
<dbReference type="RefSeq" id="WP_096999848.1">
    <property type="nucleotide sequence ID" value="NZ_OBEI01000002.1"/>
</dbReference>
<gene>
    <name evidence="1" type="ORF">SAMN06265182_0662</name>
</gene>
<proteinExistence type="predicted"/>